<dbReference type="PIRSF" id="PIRSF005992">
    <property type="entry name" value="Clathrin_mu"/>
    <property type="match status" value="1"/>
</dbReference>
<evidence type="ECO:0000256" key="3">
    <source>
        <dbReference type="ARBA" id="ARBA00022927"/>
    </source>
</evidence>
<dbReference type="SUPFAM" id="SSF64356">
    <property type="entry name" value="SNARE-like"/>
    <property type="match status" value="1"/>
</dbReference>
<dbReference type="PhylomeDB" id="A0A0G4G7Y4"/>
<evidence type="ECO:0000256" key="5">
    <source>
        <dbReference type="PIRNR" id="PIRNR005992"/>
    </source>
</evidence>
<evidence type="ECO:0000256" key="1">
    <source>
        <dbReference type="ARBA" id="ARBA00004308"/>
    </source>
</evidence>
<gene>
    <name evidence="7" type="ORF">Cvel_20686</name>
</gene>
<evidence type="ECO:0000256" key="2">
    <source>
        <dbReference type="ARBA" id="ARBA00022448"/>
    </source>
</evidence>
<dbReference type="InterPro" id="IPR011012">
    <property type="entry name" value="Longin-like_dom_sf"/>
</dbReference>
<dbReference type="InterPro" id="IPR036168">
    <property type="entry name" value="AP2_Mu_C_sf"/>
</dbReference>
<accession>A0A0G4G7Y4</accession>
<dbReference type="SUPFAM" id="SSF49447">
    <property type="entry name" value="Second domain of Mu2 adaptin subunit (ap50) of ap2 adaptor"/>
    <property type="match status" value="1"/>
</dbReference>
<dbReference type="EMBL" id="CDMZ01000971">
    <property type="protein sequence ID" value="CEM24861.1"/>
    <property type="molecule type" value="Genomic_DNA"/>
</dbReference>
<dbReference type="GO" id="GO:0030131">
    <property type="term" value="C:clathrin adaptor complex"/>
    <property type="evidence" value="ECO:0007669"/>
    <property type="project" value="UniProtKB-UniRule"/>
</dbReference>
<sequence>MLSQVYILSPRGDTIINRDFRGDIFRGTAEIFFRKVKFWGGDAPPIFNVDGINYIFVKKNGLYFVCVTLQNVSPTYVVELLLRVTKLVKDFCGVLSEESIRKNFILVYEILDEVLDYGYPQMLSTENLKSRIHNEAIMVDSQGVGAAASATKTLANLALGTLGSQLPSFQGFNPKTVPSNAVHRPVGHSSAEAGPQGRKNEVFLDILERLTVVLNTSGYILNSCIDGTIQMKSYLTGNPELKLALNDDLVIGKHNFQGGGAYGVCVLDDCNFHECVDLRDFDGSRILSFVPPDGEFAVMNYRITSEFPAPFRIFPLMEETAPRKLEVVIRVRADIPEQNYGANVQVTCQLPKSTTAATVELLPAIPMAFADYNQSEQKLIWNIKKFQGGQELNLRSRVTLSSSAPPVASVKKDVGPVSLSFEIPMFNVSNLQVKYLKISERFRVGGMGPYRWVRYVTQSSSYICRF</sequence>
<dbReference type="CDD" id="cd09253">
    <property type="entry name" value="AP-4_Mu4_Cterm"/>
    <property type="match status" value="1"/>
</dbReference>
<protein>
    <recommendedName>
        <fullName evidence="6">MHD domain-containing protein</fullName>
    </recommendedName>
</protein>
<feature type="domain" description="MHD" evidence="6">
    <location>
        <begin position="199"/>
        <end position="465"/>
    </location>
</feature>
<dbReference type="CDD" id="cd14838">
    <property type="entry name" value="AP4_Mu_N"/>
    <property type="match status" value="1"/>
</dbReference>
<dbReference type="Pfam" id="PF00928">
    <property type="entry name" value="Adap_comp_sub"/>
    <property type="match status" value="1"/>
</dbReference>
<evidence type="ECO:0000313" key="7">
    <source>
        <dbReference type="EMBL" id="CEM24861.1"/>
    </source>
</evidence>
<dbReference type="Gene3D" id="3.30.450.60">
    <property type="match status" value="1"/>
</dbReference>
<proteinExistence type="inferred from homology"/>
<dbReference type="PRINTS" id="PR00314">
    <property type="entry name" value="CLATHRINADPT"/>
</dbReference>
<comment type="subcellular location">
    <subcellularLocation>
        <location evidence="1">Endomembrane system</location>
    </subcellularLocation>
</comment>
<dbReference type="VEuPathDB" id="CryptoDB:Cvel_20686"/>
<name>A0A0G4G7Y4_9ALVE</name>
<dbReference type="InterPro" id="IPR050431">
    <property type="entry name" value="Adaptor_comp_med_subunit"/>
</dbReference>
<organism evidence="7">
    <name type="scientific">Chromera velia CCMP2878</name>
    <dbReference type="NCBI Taxonomy" id="1169474"/>
    <lineage>
        <taxon>Eukaryota</taxon>
        <taxon>Sar</taxon>
        <taxon>Alveolata</taxon>
        <taxon>Colpodellida</taxon>
        <taxon>Chromeraceae</taxon>
        <taxon>Chromera</taxon>
    </lineage>
</organism>
<keyword evidence="2 5" id="KW-0813">Transport</keyword>
<dbReference type="GO" id="GO:0006886">
    <property type="term" value="P:intracellular protein transport"/>
    <property type="evidence" value="ECO:0007669"/>
    <property type="project" value="UniProtKB-UniRule"/>
</dbReference>
<dbReference type="PANTHER" id="PTHR10529">
    <property type="entry name" value="AP COMPLEX SUBUNIT MU"/>
    <property type="match status" value="1"/>
</dbReference>
<comment type="similarity">
    <text evidence="5">Belongs to the adaptor complexes medium subunit family.</text>
</comment>
<dbReference type="FunFam" id="3.30.450.60:FF:000002">
    <property type="entry name" value="AP-2 complex subunit mu, putative"/>
    <property type="match status" value="1"/>
</dbReference>
<dbReference type="InterPro" id="IPR001392">
    <property type="entry name" value="Clathrin_mu"/>
</dbReference>
<dbReference type="PROSITE" id="PS51072">
    <property type="entry name" value="MHD"/>
    <property type="match status" value="1"/>
</dbReference>
<dbReference type="InterPro" id="IPR028565">
    <property type="entry name" value="MHD"/>
</dbReference>
<reference evidence="7" key="1">
    <citation type="submission" date="2014-11" db="EMBL/GenBank/DDBJ databases">
        <authorList>
            <person name="Otto D Thomas"/>
            <person name="Naeem Raeece"/>
        </authorList>
    </citation>
    <scope>NUCLEOTIDE SEQUENCE</scope>
</reference>
<keyword evidence="4" id="KW-0472">Membrane</keyword>
<dbReference type="Gene3D" id="2.60.40.1170">
    <property type="entry name" value="Mu homology domain, subdomain B"/>
    <property type="match status" value="2"/>
</dbReference>
<dbReference type="GO" id="GO:0012505">
    <property type="term" value="C:endomembrane system"/>
    <property type="evidence" value="ECO:0007669"/>
    <property type="project" value="UniProtKB-SubCell"/>
</dbReference>
<evidence type="ECO:0000256" key="4">
    <source>
        <dbReference type="ARBA" id="ARBA00023136"/>
    </source>
</evidence>
<dbReference type="GO" id="GO:0016192">
    <property type="term" value="P:vesicle-mediated transport"/>
    <property type="evidence" value="ECO:0007669"/>
    <property type="project" value="InterPro"/>
</dbReference>
<evidence type="ECO:0000259" key="6">
    <source>
        <dbReference type="PROSITE" id="PS51072"/>
    </source>
</evidence>
<keyword evidence="3 5" id="KW-0653">Protein transport</keyword>
<dbReference type="AlphaFoldDB" id="A0A0G4G7Y4"/>